<gene>
    <name evidence="7" type="ORF">E3E15_07625</name>
</gene>
<feature type="transmembrane region" description="Helical" evidence="6">
    <location>
        <begin position="21"/>
        <end position="44"/>
    </location>
</feature>
<evidence type="ECO:0000256" key="2">
    <source>
        <dbReference type="ARBA" id="ARBA00022448"/>
    </source>
</evidence>
<evidence type="ECO:0000256" key="5">
    <source>
        <dbReference type="ARBA" id="ARBA00023136"/>
    </source>
</evidence>
<feature type="transmembrane region" description="Helical" evidence="6">
    <location>
        <begin position="88"/>
        <end position="108"/>
    </location>
</feature>
<name>A0A6M3HY86_9GAMM</name>
<dbReference type="GO" id="GO:0016020">
    <property type="term" value="C:membrane"/>
    <property type="evidence" value="ECO:0007669"/>
    <property type="project" value="UniProtKB-SubCell"/>
</dbReference>
<dbReference type="Gene3D" id="1.20.1250.20">
    <property type="entry name" value="MFS general substrate transporter like domains"/>
    <property type="match status" value="2"/>
</dbReference>
<dbReference type="EMBL" id="CP038017">
    <property type="protein sequence ID" value="QIV95222.1"/>
    <property type="molecule type" value="Genomic_DNA"/>
</dbReference>
<keyword evidence="4 6" id="KW-1133">Transmembrane helix</keyword>
<dbReference type="Pfam" id="PF07690">
    <property type="entry name" value="MFS_1"/>
    <property type="match status" value="1"/>
</dbReference>
<feature type="transmembrane region" description="Helical" evidence="6">
    <location>
        <begin position="312"/>
        <end position="333"/>
    </location>
</feature>
<feature type="transmembrane region" description="Helical" evidence="6">
    <location>
        <begin position="342"/>
        <end position="362"/>
    </location>
</feature>
<feature type="transmembrane region" description="Helical" evidence="6">
    <location>
        <begin position="368"/>
        <end position="392"/>
    </location>
</feature>
<keyword evidence="3 6" id="KW-0812">Transmembrane</keyword>
<feature type="transmembrane region" description="Helical" evidence="6">
    <location>
        <begin position="431"/>
        <end position="451"/>
    </location>
</feature>
<dbReference type="PANTHER" id="PTHR12778:SF10">
    <property type="entry name" value="MAJOR FACILITATOR SUPERFAMILY DOMAIN-CONTAINING PROTEIN 3"/>
    <property type="match status" value="1"/>
</dbReference>
<evidence type="ECO:0000256" key="4">
    <source>
        <dbReference type="ARBA" id="ARBA00022989"/>
    </source>
</evidence>
<dbReference type="InterPro" id="IPR011701">
    <property type="entry name" value="MFS"/>
</dbReference>
<keyword evidence="5 6" id="KW-0472">Membrane</keyword>
<reference evidence="7 8" key="1">
    <citation type="submission" date="2019-03" db="EMBL/GenBank/DDBJ databases">
        <title>Complete Genome Sequence of Allofrancisella frigidaquae Strain SYSU 10HL1970 Isolated from Water-Cooling Systems in China.</title>
        <authorList>
            <person name="Ohrman C."/>
            <person name="Uneklint I."/>
            <person name="Sjodin A."/>
        </authorList>
    </citation>
    <scope>NUCLEOTIDE SEQUENCE [LARGE SCALE GENOMIC DNA]</scope>
    <source>
        <strain evidence="7 8">SYSU 10HL1970</strain>
    </source>
</reference>
<evidence type="ECO:0000256" key="1">
    <source>
        <dbReference type="ARBA" id="ARBA00004141"/>
    </source>
</evidence>
<dbReference type="AlphaFoldDB" id="A0A6M3HY86"/>
<feature type="transmembrane region" description="Helical" evidence="6">
    <location>
        <begin position="114"/>
        <end position="137"/>
    </location>
</feature>
<dbReference type="InterPro" id="IPR036259">
    <property type="entry name" value="MFS_trans_sf"/>
</dbReference>
<dbReference type="RefSeq" id="WP_172107183.1">
    <property type="nucleotide sequence ID" value="NZ_CP038017.1"/>
</dbReference>
<proteinExistence type="predicted"/>
<evidence type="ECO:0000256" key="6">
    <source>
        <dbReference type="SAM" id="Phobius"/>
    </source>
</evidence>
<feature type="transmembrane region" description="Helical" evidence="6">
    <location>
        <begin position="222"/>
        <end position="243"/>
    </location>
</feature>
<feature type="transmembrane region" description="Helical" evidence="6">
    <location>
        <begin position="276"/>
        <end position="300"/>
    </location>
</feature>
<sequence length="463" mass="51167">MNKSPTILEKLIAPFKQSKMFSMLILGYASGLPLMLTASSLFLWYKDNNIQIKDIGFLTLIAIPYTFKYLWAPILDKVSIKGFSRRKGWIFITQVTLILLIALMSRFSPVNYPLVIAFIGFLICLTSATQDIAINAYQTEVLDESERALGNAVAVMGYRIGMLITGSILLILVDNFNHGYSLDQLCLTPLEVTNLMNSSHLLGSLILVSSNDNILHIINCGWGNALLIILAFFALCPIFTLFLKEDTKIIVPRTFKEAFINPFIEFVTRKGIKPALTILAILIAYKLADAIAFSLNSVFFVDLGFDKTTIAVSYKGLSLVFTILGLIFGGLVAKKIGIYKSFLYFSIIMACANLMYVILAIVGKNYSLMVASVAVEYFCGAMGTAILVAMIMSLVNVKFSATQFAILSSIDSLGRVLVGPLAGYIQYYYSWSGLFIFSFIIGIIVSLVIYISKNQIKAMANLK</sequence>
<evidence type="ECO:0000313" key="8">
    <source>
        <dbReference type="Proteomes" id="UP000503320"/>
    </source>
</evidence>
<organism evidence="7 8">
    <name type="scientific">Allofrancisella frigidaquae</name>
    <dbReference type="NCBI Taxonomy" id="1085644"/>
    <lineage>
        <taxon>Bacteria</taxon>
        <taxon>Pseudomonadati</taxon>
        <taxon>Pseudomonadota</taxon>
        <taxon>Gammaproteobacteria</taxon>
        <taxon>Thiotrichales</taxon>
        <taxon>Francisellaceae</taxon>
        <taxon>Allofrancisella</taxon>
    </lineage>
</organism>
<dbReference type="InterPro" id="IPR004752">
    <property type="entry name" value="AmpG_permease/AT-1"/>
</dbReference>
<dbReference type="Proteomes" id="UP000503320">
    <property type="component" value="Chromosome"/>
</dbReference>
<evidence type="ECO:0000256" key="3">
    <source>
        <dbReference type="ARBA" id="ARBA00022692"/>
    </source>
</evidence>
<dbReference type="NCBIfam" id="TIGR00901">
    <property type="entry name" value="2A0125"/>
    <property type="match status" value="1"/>
</dbReference>
<feature type="transmembrane region" description="Helical" evidence="6">
    <location>
        <begin position="149"/>
        <end position="173"/>
    </location>
</feature>
<dbReference type="GO" id="GO:0022857">
    <property type="term" value="F:transmembrane transporter activity"/>
    <property type="evidence" value="ECO:0007669"/>
    <property type="project" value="InterPro"/>
</dbReference>
<keyword evidence="2" id="KW-0813">Transport</keyword>
<feature type="transmembrane region" description="Helical" evidence="6">
    <location>
        <begin position="404"/>
        <end position="425"/>
    </location>
</feature>
<dbReference type="KEGG" id="afri:E3E15_07625"/>
<protein>
    <submittedName>
        <fullName evidence="7">MFS transporter</fullName>
    </submittedName>
</protein>
<keyword evidence="8" id="KW-1185">Reference proteome</keyword>
<comment type="subcellular location">
    <subcellularLocation>
        <location evidence="1">Membrane</location>
        <topology evidence="1">Multi-pass membrane protein</topology>
    </subcellularLocation>
</comment>
<accession>A0A6M3HY86</accession>
<dbReference type="SUPFAM" id="SSF103473">
    <property type="entry name" value="MFS general substrate transporter"/>
    <property type="match status" value="1"/>
</dbReference>
<evidence type="ECO:0000313" key="7">
    <source>
        <dbReference type="EMBL" id="QIV95222.1"/>
    </source>
</evidence>
<dbReference type="PANTHER" id="PTHR12778">
    <property type="entry name" value="SOLUTE CARRIER FAMILY 33 ACETYL-COA TRANSPORTER -RELATED"/>
    <property type="match status" value="1"/>
</dbReference>